<dbReference type="KEGG" id="zal:AZF00_04050"/>
<evidence type="ECO:0000313" key="14">
    <source>
        <dbReference type="Proteomes" id="UP000074119"/>
    </source>
</evidence>
<gene>
    <name evidence="13" type="ORF">AZF00_04050</name>
</gene>
<comment type="pathway">
    <text evidence="2">Phospholipid metabolism; CDP-diacylglycerol biosynthesis; CDP-diacylglycerol from sn-glycerol 3-phosphate: step 1/3.</text>
</comment>
<dbReference type="STRING" id="1470434.AZF00_04050"/>
<dbReference type="SUPFAM" id="SSF69593">
    <property type="entry name" value="Glycerol-3-phosphate (1)-acyltransferase"/>
    <property type="match status" value="1"/>
</dbReference>
<comment type="subcellular location">
    <subcellularLocation>
        <location evidence="1">Endomembrane system</location>
        <topology evidence="1">Peripheral membrane protein</topology>
    </subcellularLocation>
</comment>
<name>A0A127M2Q9_9GAMM</name>
<keyword evidence="10" id="KW-0012">Acyltransferase</keyword>
<evidence type="ECO:0000256" key="11">
    <source>
        <dbReference type="ARBA" id="ARBA00048427"/>
    </source>
</evidence>
<reference evidence="13 14" key="1">
    <citation type="submission" date="2015-12" db="EMBL/GenBank/DDBJ databases">
        <authorList>
            <person name="Shamseldin A."/>
            <person name="Moawad H."/>
            <person name="Abd El-Rahim W.M."/>
            <person name="Sadowsky M.J."/>
        </authorList>
    </citation>
    <scope>NUCLEOTIDE SEQUENCE [LARGE SCALE GENOMIC DNA]</scope>
    <source>
        <strain evidence="13 14">SM2</strain>
    </source>
</reference>
<evidence type="ECO:0000313" key="13">
    <source>
        <dbReference type="EMBL" id="AMO67519.1"/>
    </source>
</evidence>
<dbReference type="EMBL" id="CP014544">
    <property type="protein sequence ID" value="AMO67519.1"/>
    <property type="molecule type" value="Genomic_DNA"/>
</dbReference>
<dbReference type="InterPro" id="IPR041728">
    <property type="entry name" value="GPAT/DHAPAT_LPLAT"/>
</dbReference>
<keyword evidence="8" id="KW-0594">Phospholipid biosynthesis</keyword>
<dbReference type="InterPro" id="IPR022284">
    <property type="entry name" value="GPAT/DHAPAT"/>
</dbReference>
<evidence type="ECO:0000256" key="2">
    <source>
        <dbReference type="ARBA" id="ARBA00004765"/>
    </source>
</evidence>
<dbReference type="GO" id="GO:0004366">
    <property type="term" value="F:glycerol-3-phosphate O-acyltransferase activity"/>
    <property type="evidence" value="ECO:0007669"/>
    <property type="project" value="UniProtKB-EC"/>
</dbReference>
<dbReference type="Pfam" id="PF19277">
    <property type="entry name" value="GPAT_C"/>
    <property type="match status" value="1"/>
</dbReference>
<dbReference type="CDD" id="cd07993">
    <property type="entry name" value="LPLAT_DHAPAT-like"/>
    <property type="match status" value="1"/>
</dbReference>
<keyword evidence="9" id="KW-1208">Phospholipid metabolism</keyword>
<dbReference type="GO" id="GO:0012505">
    <property type="term" value="C:endomembrane system"/>
    <property type="evidence" value="ECO:0007669"/>
    <property type="project" value="UniProtKB-SubCell"/>
</dbReference>
<keyword evidence="8" id="KW-0444">Lipid biosynthesis</keyword>
<evidence type="ECO:0000256" key="5">
    <source>
        <dbReference type="ARBA" id="ARBA00013432"/>
    </source>
</evidence>
<comment type="catalytic activity">
    <reaction evidence="11">
        <text>sn-glycerol 3-phosphate + an acyl-CoA = a 1-acyl-sn-glycero-3-phosphate + CoA</text>
        <dbReference type="Rhea" id="RHEA:15325"/>
        <dbReference type="ChEBI" id="CHEBI:57287"/>
        <dbReference type="ChEBI" id="CHEBI:57597"/>
        <dbReference type="ChEBI" id="CHEBI:57970"/>
        <dbReference type="ChEBI" id="CHEBI:58342"/>
        <dbReference type="EC" id="2.3.1.15"/>
    </reaction>
</comment>
<dbReference type="GO" id="GO:0005886">
    <property type="term" value="C:plasma membrane"/>
    <property type="evidence" value="ECO:0007669"/>
    <property type="project" value="TreeGrafter"/>
</dbReference>
<dbReference type="Proteomes" id="UP000074119">
    <property type="component" value="Chromosome"/>
</dbReference>
<dbReference type="InterPro" id="IPR002123">
    <property type="entry name" value="Plipid/glycerol_acylTrfase"/>
</dbReference>
<dbReference type="SMART" id="SM00563">
    <property type="entry name" value="PlsC"/>
    <property type="match status" value="1"/>
</dbReference>
<dbReference type="Pfam" id="PF01553">
    <property type="entry name" value="Acyltransferase"/>
    <property type="match status" value="1"/>
</dbReference>
<evidence type="ECO:0000256" key="1">
    <source>
        <dbReference type="ARBA" id="ARBA00004184"/>
    </source>
</evidence>
<evidence type="ECO:0000256" key="6">
    <source>
        <dbReference type="ARBA" id="ARBA00022679"/>
    </source>
</evidence>
<evidence type="ECO:0000256" key="9">
    <source>
        <dbReference type="ARBA" id="ARBA00023264"/>
    </source>
</evidence>
<feature type="domain" description="Phospholipid/glycerol acyltransferase" evidence="12">
    <location>
        <begin position="270"/>
        <end position="397"/>
    </location>
</feature>
<dbReference type="RefSeq" id="WP_008246115.1">
    <property type="nucleotide sequence ID" value="NZ_CP014544.1"/>
</dbReference>
<evidence type="ECO:0000256" key="3">
    <source>
        <dbReference type="ARBA" id="ARBA00007937"/>
    </source>
</evidence>
<dbReference type="UniPathway" id="UPA00557">
    <property type="reaction ID" value="UER00612"/>
</dbReference>
<keyword evidence="6" id="KW-0808">Transferase</keyword>
<sequence length="784" mass="88308">MTETNKNPWPTGIKQTIVFIADCSNKREMKLISSYITKFQPSGSKYEVVYRPLRNTALHSLRKGDLCQTLSKHTDCFLVPIRLNWEPKDKQNESLELIDFIAGRTTNPNRLHQFLSSLTGGLDNSVVVGLGATLSSLQSEFAKKQEQGFQYTNLSAFIERSALLSLEKAQRNVSGARYRIPHLINDEVLTRPAMRAALATIQKQSGKPLANLEKYARQCLTEMAATPTPMGNDLAAALGKFMSTRGFDPDIDIDEHEIERIRKLLKEKPVAFLFTHKSHIDGFLLIWLFHKYNLPPAHIFGGINMSLPGLGKLLRSSGAIFIRRSFSNDETYKAVFKNYIDYLGEKRFPVMWALEGTRSRIGKLMPPRYGLINYVASAYARDDAQDLVMMPISICYDQVPEIADYDALQGGGSKRPESASWFMEYISGLKNPHGKIHVSFGEGVPISRYIDKSNPVVEPRAVQKLAFDLAVDVNLATPVTVNGLICYVLLENGHRAINFKELSDGIASLLTLSKLLNFKVSNEVEHFSEATLRIYLQQLGETGVINIVNDGIESVYMIPHDSGRKAAFYRNGILHFLTTSAIAELALLGVRSDGDAAMAEFHHEALRIRELLKYEFFFQGSEDFIQTLEQEMSLRLPQWQSLISTGEIGAQEMIKQFEPLIGHGTLRSFIEAYLLIARTLRMEAAMRNSEPKALIERALTLGKQRVLQQRIHCEESVSSVYFENAIKIAESLNLLEASADVVERRQQWLNELRHLTANLRVLASVSDARRIAERARLEETLAYS</sequence>
<accession>A0A127M2Q9</accession>
<evidence type="ECO:0000256" key="4">
    <source>
        <dbReference type="ARBA" id="ARBA00013113"/>
    </source>
</evidence>
<dbReference type="InterPro" id="IPR045520">
    <property type="entry name" value="GPAT/DHAPAT_C"/>
</dbReference>
<proteinExistence type="inferred from homology"/>
<dbReference type="AlphaFoldDB" id="A0A127M2Q9"/>
<dbReference type="PANTHER" id="PTHR12563:SF17">
    <property type="entry name" value="DIHYDROXYACETONE PHOSPHATE ACYLTRANSFERASE"/>
    <property type="match status" value="1"/>
</dbReference>
<protein>
    <recommendedName>
        <fullName evidence="5">Glycerol-3-phosphate acyltransferase</fullName>
        <ecNumber evidence="4">2.3.1.15</ecNumber>
    </recommendedName>
</protein>
<evidence type="ECO:0000256" key="10">
    <source>
        <dbReference type="ARBA" id="ARBA00023315"/>
    </source>
</evidence>
<evidence type="ECO:0000259" key="12">
    <source>
        <dbReference type="SMART" id="SM00563"/>
    </source>
</evidence>
<organism evidence="13 14">
    <name type="scientific">Zhongshania aliphaticivorans</name>
    <dbReference type="NCBI Taxonomy" id="1470434"/>
    <lineage>
        <taxon>Bacteria</taxon>
        <taxon>Pseudomonadati</taxon>
        <taxon>Pseudomonadota</taxon>
        <taxon>Gammaproteobacteria</taxon>
        <taxon>Cellvibrionales</taxon>
        <taxon>Spongiibacteraceae</taxon>
        <taxon>Zhongshania</taxon>
    </lineage>
</organism>
<evidence type="ECO:0000256" key="7">
    <source>
        <dbReference type="ARBA" id="ARBA00023136"/>
    </source>
</evidence>
<keyword evidence="7" id="KW-0472">Membrane</keyword>
<dbReference type="EC" id="2.3.1.15" evidence="4"/>
<keyword evidence="8" id="KW-0443">Lipid metabolism</keyword>
<evidence type="ECO:0000256" key="8">
    <source>
        <dbReference type="ARBA" id="ARBA00023209"/>
    </source>
</evidence>
<dbReference type="PANTHER" id="PTHR12563">
    <property type="entry name" value="GLYCEROL-3-PHOSPHATE ACYLTRANSFERASE"/>
    <property type="match status" value="1"/>
</dbReference>
<dbReference type="GO" id="GO:0016024">
    <property type="term" value="P:CDP-diacylglycerol biosynthetic process"/>
    <property type="evidence" value="ECO:0007669"/>
    <property type="project" value="UniProtKB-UniPathway"/>
</dbReference>
<comment type="similarity">
    <text evidence="3">Belongs to the GPAT/DAPAT family.</text>
</comment>